<evidence type="ECO:0000313" key="3">
    <source>
        <dbReference type="EMBL" id="OEJ99698.1"/>
    </source>
</evidence>
<comment type="caution">
    <text evidence="3">The sequence shown here is derived from an EMBL/GenBank/DDBJ whole genome shotgun (WGS) entry which is preliminary data.</text>
</comment>
<dbReference type="Proteomes" id="UP000095552">
    <property type="component" value="Unassembled WGS sequence"/>
</dbReference>
<dbReference type="Pfam" id="PF12969">
    <property type="entry name" value="DUF3857"/>
    <property type="match status" value="1"/>
</dbReference>
<dbReference type="AlphaFoldDB" id="A0A1E5SKP2"/>
<name>A0A1E5SKP2_9BACT</name>
<gene>
    <name evidence="3" type="ORF">BFP71_09005</name>
</gene>
<feature type="signal peptide" evidence="1">
    <location>
        <begin position="1"/>
        <end position="19"/>
    </location>
</feature>
<organism evidence="3 4">
    <name type="scientific">Roseivirga misakiensis</name>
    <dbReference type="NCBI Taxonomy" id="1563681"/>
    <lineage>
        <taxon>Bacteria</taxon>
        <taxon>Pseudomonadati</taxon>
        <taxon>Bacteroidota</taxon>
        <taxon>Cytophagia</taxon>
        <taxon>Cytophagales</taxon>
        <taxon>Roseivirgaceae</taxon>
        <taxon>Roseivirga</taxon>
    </lineage>
</organism>
<feature type="domain" description="DUF3857" evidence="2">
    <location>
        <begin position="66"/>
        <end position="215"/>
    </location>
</feature>
<sequence length="651" mass="75961">MKAPLLYLCLTLIVTNLYAQNQELVYDWETDRKYTKNINDESSALILLKNHFQYDHRYENENLVVYETIHKIYRANNDEALQSVNRIYIPLNNTIDITKVRARTITKSGKVIELDENNIKQVKDENNGAGYKIFAIEGGEIGSEIEFFYTKRSYVSYFGRGYYQFKFPVISSSFRLTSPENLKFDFKSYNGLAEVQEIDSEGYNVYELKEENIEPLQEESFSNYDANRKRLEYKLAYNTASGNQRLFTWSDAGKRVFEIIYPFKDTEVKAVKSFLQELKVKNIDNLLERFLFVEHHIKTNFYIDEQADDNSTQLDVSIKNRFTNKKGFARLMIGVLNELDITNEIIMTTSRSEIPFDGDFDTWNYLGEYLIYLPQSKQYVAPSNFETRVGYWPPEFSSVEGLFIKKMEFEGSTVPIAQVKKIPALPYERNFDNLSIQVSFSEELDKNIIKAERSFLGYNSNFVKLNYLYSDDEEKEEYIKNLIEFLGPGAEITKAEIREPKTEFNEWSLPITINGEFTSSEYIEQAGDILLFNVGGLIGLQSELYQENERKTNVENVYNRGYLRRIEIDLPKGYTIQNADDLNMNVKADEGGEEIFLFKSTYNVEGSKLNITIDEYYNRISFPVERFEEFRKVINAAADWNKITLVLEPNN</sequence>
<keyword evidence="4" id="KW-1185">Reference proteome</keyword>
<dbReference type="InterPro" id="IPR024618">
    <property type="entry name" value="DUF3857"/>
</dbReference>
<dbReference type="Gene3D" id="2.60.40.3140">
    <property type="match status" value="1"/>
</dbReference>
<dbReference type="Gene3D" id="2.60.120.1130">
    <property type="match status" value="1"/>
</dbReference>
<protein>
    <recommendedName>
        <fullName evidence="2">DUF3857 domain-containing protein</fullName>
    </recommendedName>
</protein>
<feature type="chain" id="PRO_5009185099" description="DUF3857 domain-containing protein" evidence="1">
    <location>
        <begin position="20"/>
        <end position="651"/>
    </location>
</feature>
<dbReference type="EMBL" id="MDGQ01000005">
    <property type="protein sequence ID" value="OEJ99698.1"/>
    <property type="molecule type" value="Genomic_DNA"/>
</dbReference>
<evidence type="ECO:0000313" key="4">
    <source>
        <dbReference type="Proteomes" id="UP000095552"/>
    </source>
</evidence>
<keyword evidence="1" id="KW-0732">Signal</keyword>
<proteinExistence type="predicted"/>
<evidence type="ECO:0000256" key="1">
    <source>
        <dbReference type="SAM" id="SignalP"/>
    </source>
</evidence>
<dbReference type="RefSeq" id="WP_069835160.1">
    <property type="nucleotide sequence ID" value="NZ_MDGQ01000005.1"/>
</dbReference>
<dbReference type="STRING" id="1563681.BFP71_09005"/>
<evidence type="ECO:0000259" key="2">
    <source>
        <dbReference type="Pfam" id="PF12969"/>
    </source>
</evidence>
<accession>A0A1E5SKP2</accession>
<dbReference type="OrthoDB" id="1153981at2"/>
<reference evidence="3 4" key="1">
    <citation type="submission" date="2016-08" db="EMBL/GenBank/DDBJ databases">
        <title>Draft genome of Fabibacter sp. strain SK-8.</title>
        <authorList>
            <person name="Wong S.-K."/>
            <person name="Hamasaki K."/>
            <person name="Yoshizawa S."/>
        </authorList>
    </citation>
    <scope>NUCLEOTIDE SEQUENCE [LARGE SCALE GENOMIC DNA]</scope>
    <source>
        <strain evidence="3 4">SK-8</strain>
    </source>
</reference>